<dbReference type="RefSeq" id="WP_144681345.1">
    <property type="nucleotide sequence ID" value="NZ_VLLC01000001.1"/>
</dbReference>
<accession>A0A562S7U0</accession>
<keyword evidence="2" id="KW-1185">Reference proteome</keyword>
<dbReference type="AlphaFoldDB" id="A0A562S7U0"/>
<organism evidence="1 2">
    <name type="scientific">Desulfobotulus alkaliphilus</name>
    <dbReference type="NCBI Taxonomy" id="622671"/>
    <lineage>
        <taxon>Bacteria</taxon>
        <taxon>Pseudomonadati</taxon>
        <taxon>Thermodesulfobacteriota</taxon>
        <taxon>Desulfobacteria</taxon>
        <taxon>Desulfobacterales</taxon>
        <taxon>Desulfobacteraceae</taxon>
        <taxon>Desulfobotulus</taxon>
    </lineage>
</organism>
<evidence type="ECO:0000313" key="2">
    <source>
        <dbReference type="Proteomes" id="UP000318307"/>
    </source>
</evidence>
<reference evidence="1 2" key="1">
    <citation type="submission" date="2019-07" db="EMBL/GenBank/DDBJ databases">
        <title>Genome sequencing of 100 strains of the haloalkaliphilic chemolithoautotrophic sulfur-oxidizing bacterium Thioalkalivibrio.</title>
        <authorList>
            <person name="Muyzer G."/>
        </authorList>
    </citation>
    <scope>NUCLEOTIDE SEQUENCE [LARGE SCALE GENOMIC DNA]</scope>
    <source>
        <strain evidence="1 2">ASO4-4</strain>
    </source>
</reference>
<protein>
    <submittedName>
        <fullName evidence="1">Uncharacterized protein</fullName>
    </submittedName>
</protein>
<sequence>MAIPEGKRQITAIVTPEAHRKLRIIGAIHGFPNAGETVMALVDFYEKNSQDNPGGITLTANGPALGQ</sequence>
<comment type="caution">
    <text evidence="1">The sequence shown here is derived from an EMBL/GenBank/DDBJ whole genome shotgun (WGS) entry which is preliminary data.</text>
</comment>
<name>A0A562S7U0_9BACT</name>
<evidence type="ECO:0000313" key="1">
    <source>
        <dbReference type="EMBL" id="TWI77368.1"/>
    </source>
</evidence>
<proteinExistence type="predicted"/>
<dbReference type="Proteomes" id="UP000318307">
    <property type="component" value="Unassembled WGS sequence"/>
</dbReference>
<gene>
    <name evidence="1" type="ORF">LZ24_00177</name>
</gene>
<dbReference type="EMBL" id="VLLC01000001">
    <property type="protein sequence ID" value="TWI77368.1"/>
    <property type="molecule type" value="Genomic_DNA"/>
</dbReference>